<evidence type="ECO:0000313" key="1">
    <source>
        <dbReference type="EMBL" id="SET88577.1"/>
    </source>
</evidence>
<dbReference type="Proteomes" id="UP000199181">
    <property type="component" value="Unassembled WGS sequence"/>
</dbReference>
<reference evidence="2" key="1">
    <citation type="submission" date="2016-10" db="EMBL/GenBank/DDBJ databases">
        <authorList>
            <person name="Varghese N."/>
            <person name="Submissions S."/>
        </authorList>
    </citation>
    <scope>NUCLEOTIDE SEQUENCE [LARGE SCALE GENOMIC DNA]</scope>
    <source>
        <strain evidence="2">DSM 16858</strain>
    </source>
</reference>
<evidence type="ECO:0000313" key="2">
    <source>
        <dbReference type="Proteomes" id="UP000199181"/>
    </source>
</evidence>
<keyword evidence="2" id="KW-1185">Reference proteome</keyword>
<dbReference type="AlphaFoldDB" id="A0A1I0HYV3"/>
<protein>
    <submittedName>
        <fullName evidence="1">Uncharacterized protein</fullName>
    </submittedName>
</protein>
<proteinExistence type="predicted"/>
<name>A0A1I0HYV3_9BACT</name>
<dbReference type="EMBL" id="FOIJ01000005">
    <property type="protein sequence ID" value="SET88577.1"/>
    <property type="molecule type" value="Genomic_DNA"/>
</dbReference>
<sequence length="70" mass="8158">MGLFLLNQAIPNMPEHRLRPLVERFAQFVCEQPVFRECFGLYEGMPQLWERSGAPPFPERIRAPNPFEGV</sequence>
<organism evidence="1 2">
    <name type="scientific">Stigmatella erecta</name>
    <dbReference type="NCBI Taxonomy" id="83460"/>
    <lineage>
        <taxon>Bacteria</taxon>
        <taxon>Pseudomonadati</taxon>
        <taxon>Myxococcota</taxon>
        <taxon>Myxococcia</taxon>
        <taxon>Myxococcales</taxon>
        <taxon>Cystobacterineae</taxon>
        <taxon>Archangiaceae</taxon>
        <taxon>Stigmatella</taxon>
    </lineage>
</organism>
<accession>A0A1I0HYV3</accession>
<gene>
    <name evidence="1" type="ORF">SAMN05443639_105164</name>
</gene>